<feature type="domain" description="Carbohydrate kinase PfkB" evidence="5">
    <location>
        <begin position="4"/>
        <end position="62"/>
    </location>
</feature>
<dbReference type="PANTHER" id="PTHR10584:SF166">
    <property type="entry name" value="RIBOKINASE"/>
    <property type="match status" value="1"/>
</dbReference>
<dbReference type="GO" id="GO:0016301">
    <property type="term" value="F:kinase activity"/>
    <property type="evidence" value="ECO:0007669"/>
    <property type="project" value="UniProtKB-KW"/>
</dbReference>
<dbReference type="GO" id="GO:0006796">
    <property type="term" value="P:phosphate-containing compound metabolic process"/>
    <property type="evidence" value="ECO:0007669"/>
    <property type="project" value="UniProtKB-ARBA"/>
</dbReference>
<dbReference type="SUPFAM" id="SSF53613">
    <property type="entry name" value="Ribokinase-like"/>
    <property type="match status" value="1"/>
</dbReference>
<dbReference type="PROSITE" id="PS00584">
    <property type="entry name" value="PFKB_KINASES_2"/>
    <property type="match status" value="1"/>
</dbReference>
<sequence>MNSSGFNVYPGGKGANQAAAAAKLGYQTFFVGQVGKDAYAPMLKGALSECGVNTTLVSTVNGSWENSIILVGGANKSDEWQITDEATQIAMSARVPVVLDAGGGMDPIGADLLANISILSPNETELSRLTGMPTRTMAQVQAAAESLIHSGVNKVLVKLGSKGCLLVDIYGNVIRQKAFPVLNVVDTTGAGDCFTAAFAVAMLEGKSDAEAMAFASTWQMHWFCI</sequence>
<keyword evidence="7" id="KW-1185">Reference proteome</keyword>
<reference evidence="6" key="1">
    <citation type="submission" date="2021-01" db="EMBL/GenBank/DDBJ databases">
        <authorList>
            <person name="Eckstrom K.M.E."/>
        </authorList>
    </citation>
    <scope>NUCLEOTIDE SEQUENCE</scope>
    <source>
        <strain evidence="6">UVCC 0001</strain>
    </source>
</reference>
<evidence type="ECO:0000313" key="6">
    <source>
        <dbReference type="EMBL" id="KAK2079968.1"/>
    </source>
</evidence>
<dbReference type="InterPro" id="IPR011611">
    <property type="entry name" value="PfkB_dom"/>
</dbReference>
<dbReference type="Pfam" id="PF00294">
    <property type="entry name" value="PfkB"/>
    <property type="match status" value="2"/>
</dbReference>
<proteinExistence type="inferred from homology"/>
<evidence type="ECO:0000256" key="2">
    <source>
        <dbReference type="ARBA" id="ARBA00022679"/>
    </source>
</evidence>
<dbReference type="InterPro" id="IPR029056">
    <property type="entry name" value="Ribokinase-like"/>
</dbReference>
<protein>
    <recommendedName>
        <fullName evidence="5">Carbohydrate kinase PfkB domain-containing protein</fullName>
    </recommendedName>
</protein>
<keyword evidence="2 4" id="KW-0808">Transferase</keyword>
<organism evidence="6 7">
    <name type="scientific">Prototheca wickerhamii</name>
    <dbReference type="NCBI Taxonomy" id="3111"/>
    <lineage>
        <taxon>Eukaryota</taxon>
        <taxon>Viridiplantae</taxon>
        <taxon>Chlorophyta</taxon>
        <taxon>core chlorophytes</taxon>
        <taxon>Trebouxiophyceae</taxon>
        <taxon>Chlorellales</taxon>
        <taxon>Chlorellaceae</taxon>
        <taxon>Prototheca</taxon>
    </lineage>
</organism>
<dbReference type="PANTHER" id="PTHR10584">
    <property type="entry name" value="SUGAR KINASE"/>
    <property type="match status" value="1"/>
</dbReference>
<evidence type="ECO:0000256" key="4">
    <source>
        <dbReference type="RuleBase" id="RU003704"/>
    </source>
</evidence>
<dbReference type="PRINTS" id="PR00990">
    <property type="entry name" value="RIBOKINASE"/>
</dbReference>
<comment type="caution">
    <text evidence="6">The sequence shown here is derived from an EMBL/GenBank/DDBJ whole genome shotgun (WGS) entry which is preliminary data.</text>
</comment>
<name>A0AAD9MMQ0_PROWI</name>
<dbReference type="AlphaFoldDB" id="A0AAD9MMQ0"/>
<accession>A0AAD9MMQ0</accession>
<keyword evidence="3 4" id="KW-0418">Kinase</keyword>
<evidence type="ECO:0000256" key="1">
    <source>
        <dbReference type="ARBA" id="ARBA00010688"/>
    </source>
</evidence>
<evidence type="ECO:0000259" key="5">
    <source>
        <dbReference type="Pfam" id="PF00294"/>
    </source>
</evidence>
<dbReference type="InterPro" id="IPR002139">
    <property type="entry name" value="Ribo/fructo_kinase"/>
</dbReference>
<dbReference type="Gene3D" id="3.40.1190.20">
    <property type="match status" value="2"/>
</dbReference>
<comment type="similarity">
    <text evidence="1 4">Belongs to the carbohydrate kinase PfkB family.</text>
</comment>
<gene>
    <name evidence="6" type="ORF">QBZ16_002363</name>
</gene>
<feature type="domain" description="Carbohydrate kinase PfkB" evidence="5">
    <location>
        <begin position="80"/>
        <end position="216"/>
    </location>
</feature>
<dbReference type="InterPro" id="IPR002173">
    <property type="entry name" value="Carboh/pur_kinase_PfkB_CS"/>
</dbReference>
<evidence type="ECO:0000256" key="3">
    <source>
        <dbReference type="ARBA" id="ARBA00022777"/>
    </source>
</evidence>
<dbReference type="EMBL" id="JASFZW010000002">
    <property type="protein sequence ID" value="KAK2079968.1"/>
    <property type="molecule type" value="Genomic_DNA"/>
</dbReference>
<evidence type="ECO:0000313" key="7">
    <source>
        <dbReference type="Proteomes" id="UP001255856"/>
    </source>
</evidence>
<dbReference type="Proteomes" id="UP001255856">
    <property type="component" value="Unassembled WGS sequence"/>
</dbReference>